<organism evidence="1 2">
    <name type="scientific">Mycena maculata</name>
    <dbReference type="NCBI Taxonomy" id="230809"/>
    <lineage>
        <taxon>Eukaryota</taxon>
        <taxon>Fungi</taxon>
        <taxon>Dikarya</taxon>
        <taxon>Basidiomycota</taxon>
        <taxon>Agaricomycotina</taxon>
        <taxon>Agaricomycetes</taxon>
        <taxon>Agaricomycetidae</taxon>
        <taxon>Agaricales</taxon>
        <taxon>Marasmiineae</taxon>
        <taxon>Mycenaceae</taxon>
        <taxon>Mycena</taxon>
    </lineage>
</organism>
<dbReference type="EMBL" id="JARJLG010000106">
    <property type="protein sequence ID" value="KAJ7744749.1"/>
    <property type="molecule type" value="Genomic_DNA"/>
</dbReference>
<evidence type="ECO:0000313" key="1">
    <source>
        <dbReference type="EMBL" id="KAJ7744749.1"/>
    </source>
</evidence>
<name>A0AAD7IL83_9AGAR</name>
<keyword evidence="2" id="KW-1185">Reference proteome</keyword>
<evidence type="ECO:0000313" key="2">
    <source>
        <dbReference type="Proteomes" id="UP001215280"/>
    </source>
</evidence>
<accession>A0AAD7IL83</accession>
<reference evidence="1" key="1">
    <citation type="submission" date="2023-03" db="EMBL/GenBank/DDBJ databases">
        <title>Massive genome expansion in bonnet fungi (Mycena s.s.) driven by repeated elements and novel gene families across ecological guilds.</title>
        <authorList>
            <consortium name="Lawrence Berkeley National Laboratory"/>
            <person name="Harder C.B."/>
            <person name="Miyauchi S."/>
            <person name="Viragh M."/>
            <person name="Kuo A."/>
            <person name="Thoen E."/>
            <person name="Andreopoulos B."/>
            <person name="Lu D."/>
            <person name="Skrede I."/>
            <person name="Drula E."/>
            <person name="Henrissat B."/>
            <person name="Morin E."/>
            <person name="Kohler A."/>
            <person name="Barry K."/>
            <person name="LaButti K."/>
            <person name="Morin E."/>
            <person name="Salamov A."/>
            <person name="Lipzen A."/>
            <person name="Mereny Z."/>
            <person name="Hegedus B."/>
            <person name="Baldrian P."/>
            <person name="Stursova M."/>
            <person name="Weitz H."/>
            <person name="Taylor A."/>
            <person name="Grigoriev I.V."/>
            <person name="Nagy L.G."/>
            <person name="Martin F."/>
            <person name="Kauserud H."/>
        </authorList>
    </citation>
    <scope>NUCLEOTIDE SEQUENCE</scope>
    <source>
        <strain evidence="1">CBHHK188m</strain>
    </source>
</reference>
<dbReference type="AlphaFoldDB" id="A0AAD7IL83"/>
<protein>
    <submittedName>
        <fullName evidence="1">Uncharacterized protein</fullName>
    </submittedName>
</protein>
<sequence>MADPLIRLDIAASEQCLRNSDVLEEILDHLSSTSDPGDLAITRQSLLWIASTCRFLSPSAVKFLWRKLDNIIPLLFLLPSFAVRGGIYGLFGTMEAQDWGAFDRHAAFVKEISYENRRHIHIDPSVYVRLALRPTPVLPNLARLECGDTETFVAAEAVLYMQSPLQTIELAGGDQMPNTTASMFTSMTLSSIYGSATVIHLSILILDNQPFDILSEGISLTKLTSLELRRMKGNMSTALFRRIGSIRNLRSFTADTECLRAALANPFDSGRLVPMSELFMELTHLHLNATQTSNSPILLLNFLRDIGTRNLRSLVLRRMAALPASVPIPIRGATRGRGFRGSAVVRFPGSRVGQGYIHTIAHRWSRSLRRLDFDFSYLHEEELTPVNTLKSLRSLTFSGRLSPLDSPPHSSLCTKLCAELPELEFLSLGLEWHPATWGSLLRPPYVAPSIVDLFCLAEKCKGLQEIELPILTNALPPVSSTPAISHGLRKINVRSTKTPPDTLGLARHLDRLFPRLNSVVCAEGGTEEKAAWAHVQNLVFVFQDVRRTALAQR</sequence>
<comment type="caution">
    <text evidence="1">The sequence shown here is derived from an EMBL/GenBank/DDBJ whole genome shotgun (WGS) entry which is preliminary data.</text>
</comment>
<dbReference type="Proteomes" id="UP001215280">
    <property type="component" value="Unassembled WGS sequence"/>
</dbReference>
<dbReference type="InterPro" id="IPR032675">
    <property type="entry name" value="LRR_dom_sf"/>
</dbReference>
<gene>
    <name evidence="1" type="ORF">DFH07DRAFT_942963</name>
</gene>
<proteinExistence type="predicted"/>
<dbReference type="SUPFAM" id="SSF52047">
    <property type="entry name" value="RNI-like"/>
    <property type="match status" value="1"/>
</dbReference>
<dbReference type="Gene3D" id="3.80.10.10">
    <property type="entry name" value="Ribonuclease Inhibitor"/>
    <property type="match status" value="1"/>
</dbReference>